<gene>
    <name evidence="1" type="ORF">OXD698_LOCUS45901</name>
</gene>
<comment type="caution">
    <text evidence="1">The sequence shown here is derived from an EMBL/GenBank/DDBJ whole genome shotgun (WGS) entry which is preliminary data.</text>
</comment>
<dbReference type="EMBL" id="CAJOAZ010015809">
    <property type="protein sequence ID" value="CAF4297328.1"/>
    <property type="molecule type" value="Genomic_DNA"/>
</dbReference>
<organism evidence="1 2">
    <name type="scientific">Adineta steineri</name>
    <dbReference type="NCBI Taxonomy" id="433720"/>
    <lineage>
        <taxon>Eukaryota</taxon>
        <taxon>Metazoa</taxon>
        <taxon>Spiralia</taxon>
        <taxon>Gnathifera</taxon>
        <taxon>Rotifera</taxon>
        <taxon>Eurotatoria</taxon>
        <taxon>Bdelloidea</taxon>
        <taxon>Adinetida</taxon>
        <taxon>Adinetidae</taxon>
        <taxon>Adineta</taxon>
    </lineage>
</organism>
<evidence type="ECO:0000313" key="2">
    <source>
        <dbReference type="Proteomes" id="UP000663844"/>
    </source>
</evidence>
<reference evidence="1" key="1">
    <citation type="submission" date="2021-02" db="EMBL/GenBank/DDBJ databases">
        <authorList>
            <person name="Nowell W R."/>
        </authorList>
    </citation>
    <scope>NUCLEOTIDE SEQUENCE</scope>
</reference>
<dbReference type="AlphaFoldDB" id="A0A820HMG9"/>
<protein>
    <submittedName>
        <fullName evidence="1">Uncharacterized protein</fullName>
    </submittedName>
</protein>
<name>A0A820HMG9_9BILA</name>
<sequence length="97" mass="11354">MWSEYCKSFNTYDVKQFWRKAGRHFSTYSSPIEGILKNGTIVTSPMEMCNIAQQFYMEQFAEHENNKSLIDIEADLVDQDISIELQNSKCDIINFKV</sequence>
<proteinExistence type="predicted"/>
<accession>A0A820HMG9</accession>
<dbReference type="Proteomes" id="UP000663844">
    <property type="component" value="Unassembled WGS sequence"/>
</dbReference>
<evidence type="ECO:0000313" key="1">
    <source>
        <dbReference type="EMBL" id="CAF4297328.1"/>
    </source>
</evidence>